<keyword evidence="4" id="KW-0808">Transferase</keyword>
<dbReference type="Pfam" id="PF13439">
    <property type="entry name" value="Glyco_transf_4"/>
    <property type="match status" value="1"/>
</dbReference>
<dbReference type="AlphaFoldDB" id="A0A399RUR3"/>
<dbReference type="SUPFAM" id="SSF53448">
    <property type="entry name" value="Nucleotide-diphospho-sugar transferases"/>
    <property type="match status" value="1"/>
</dbReference>
<dbReference type="PANTHER" id="PTHR43685:SF2">
    <property type="entry name" value="GLYCOSYLTRANSFERASE 2-LIKE DOMAIN-CONTAINING PROTEIN"/>
    <property type="match status" value="1"/>
</dbReference>
<dbReference type="Gene3D" id="3.40.50.2000">
    <property type="entry name" value="Glycogen Phosphorylase B"/>
    <property type="match status" value="2"/>
</dbReference>
<dbReference type="GO" id="GO:0016757">
    <property type="term" value="F:glycosyltransferase activity"/>
    <property type="evidence" value="ECO:0007669"/>
    <property type="project" value="InterPro"/>
</dbReference>
<evidence type="ECO:0000313" key="4">
    <source>
        <dbReference type="EMBL" id="RIJ34024.1"/>
    </source>
</evidence>
<gene>
    <name evidence="4" type="ORF">D1627_16765</name>
</gene>
<dbReference type="RefSeq" id="WP_119433434.1">
    <property type="nucleotide sequence ID" value="NZ_QWGE01000006.1"/>
</dbReference>
<dbReference type="Proteomes" id="UP000266005">
    <property type="component" value="Unassembled WGS sequence"/>
</dbReference>
<dbReference type="Pfam" id="PF00535">
    <property type="entry name" value="Glycos_transf_2"/>
    <property type="match status" value="1"/>
</dbReference>
<dbReference type="InterPro" id="IPR001296">
    <property type="entry name" value="Glyco_trans_1"/>
</dbReference>
<feature type="domain" description="Glycosyltransferase subfamily 4-like N-terminal" evidence="3">
    <location>
        <begin position="16"/>
        <end position="199"/>
    </location>
</feature>
<feature type="domain" description="Glycosyltransferase 2-like" evidence="2">
    <location>
        <begin position="428"/>
        <end position="555"/>
    </location>
</feature>
<dbReference type="SUPFAM" id="SSF53756">
    <property type="entry name" value="UDP-Glycosyltransferase/glycogen phosphorylase"/>
    <property type="match status" value="1"/>
</dbReference>
<reference evidence="5" key="1">
    <citation type="submission" date="2018-08" db="EMBL/GenBank/DDBJ databases">
        <title>Mucilaginibacter sp. MYSH2.</title>
        <authorList>
            <person name="Seo T."/>
        </authorList>
    </citation>
    <scope>NUCLEOTIDE SEQUENCE [LARGE SCALE GENOMIC DNA]</scope>
    <source>
        <strain evidence="5">KIRAN</strain>
    </source>
</reference>
<protein>
    <submittedName>
        <fullName evidence="4">Glycosyltransferase</fullName>
    </submittedName>
</protein>
<evidence type="ECO:0000259" key="1">
    <source>
        <dbReference type="Pfam" id="PF00534"/>
    </source>
</evidence>
<dbReference type="InterPro" id="IPR028098">
    <property type="entry name" value="Glyco_trans_4-like_N"/>
</dbReference>
<dbReference type="Gene3D" id="3.90.550.10">
    <property type="entry name" value="Spore Coat Polysaccharide Biosynthesis Protein SpsA, Chain A"/>
    <property type="match status" value="1"/>
</dbReference>
<dbReference type="InterPro" id="IPR029044">
    <property type="entry name" value="Nucleotide-diphossugar_trans"/>
</dbReference>
<accession>A0A399RUR3</accession>
<dbReference type="InterPro" id="IPR001173">
    <property type="entry name" value="Glyco_trans_2-like"/>
</dbReference>
<dbReference type="CDD" id="cd00761">
    <property type="entry name" value="Glyco_tranf_GTA_type"/>
    <property type="match status" value="1"/>
</dbReference>
<dbReference type="CDD" id="cd03801">
    <property type="entry name" value="GT4_PimA-like"/>
    <property type="match status" value="1"/>
</dbReference>
<keyword evidence="5" id="KW-1185">Reference proteome</keyword>
<evidence type="ECO:0000313" key="5">
    <source>
        <dbReference type="Proteomes" id="UP000266005"/>
    </source>
</evidence>
<dbReference type="Pfam" id="PF00534">
    <property type="entry name" value="Glycos_transf_1"/>
    <property type="match status" value="1"/>
</dbReference>
<feature type="domain" description="Glycosyl transferase family 1" evidence="1">
    <location>
        <begin position="211"/>
        <end position="363"/>
    </location>
</feature>
<organism evidence="4 5">
    <name type="scientific">Pontibacter oryzae</name>
    <dbReference type="NCBI Taxonomy" id="2304593"/>
    <lineage>
        <taxon>Bacteria</taxon>
        <taxon>Pseudomonadati</taxon>
        <taxon>Bacteroidota</taxon>
        <taxon>Cytophagia</taxon>
        <taxon>Cytophagales</taxon>
        <taxon>Hymenobacteraceae</taxon>
        <taxon>Pontibacter</taxon>
    </lineage>
</organism>
<dbReference type="OrthoDB" id="6638511at2"/>
<name>A0A399RUR3_9BACT</name>
<proteinExistence type="predicted"/>
<dbReference type="InterPro" id="IPR050834">
    <property type="entry name" value="Glycosyltransf_2"/>
</dbReference>
<evidence type="ECO:0000259" key="2">
    <source>
        <dbReference type="Pfam" id="PF00535"/>
    </source>
</evidence>
<evidence type="ECO:0000259" key="3">
    <source>
        <dbReference type="Pfam" id="PF13439"/>
    </source>
</evidence>
<comment type="caution">
    <text evidence="4">The sequence shown here is derived from an EMBL/GenBank/DDBJ whole genome shotgun (WGS) entry which is preliminary data.</text>
</comment>
<sequence length="716" mass="81039">MIYWILTTEFPPSHGGGISTYCIYTAEMLQQRGHEVTIFVPDHSITDISEQYINNIRVVHFLPQRTEARHFLGYDALLSYEFAEVVRKQMQKYGVPDILETQEYRGIGYYTQQFKLMGYPLFKELNILVTCHAPAFLYLQYNHDPVYKLPEYWIGLMEKSSILSADIVISPSQYLVTQLKKEMSWQGVKESIVVNPMDTSKTPAPAASFQRNHIVCFGKLSPLKGTFKLLEYFDKLWKNGFEQPLHIIGGTQQVFHPEGRTMEDIVSRKYQPYIDSGLLKLRGQMLPEQSKQELLSAHVVLVPSLVDNLPYTVLEAMSLGKVVLASLQGGQSEIIEDGVDGFLFDHSVPNNFQEKLLHVLSLSDSDVLGVGKKATSTIQTRYSPEKVYSQKMGIIEGYMLQAPAKARFPYTACNDSLAEGTATGALLSVVIPYYNMSGCVEETVRSVLASEYPYKEIILVDDGSNEEGTDEVLAYLEESYPISVLRKENEGLPLTRNYGAAAARGDYITFIDADDTVHASYFTKAISVLETYENVHFVGCWVKYFEGSSGHWPAFNPEPPFLLVHNMVNSGPVFKRRSYLQGGLNDPEMVYGMEDWDSVIGMIEKGYPGVVLPELLYNYRIRKESMARAFTKVKKLHLHKIIAEKHAPLYQKYGVEVANLLNSNGSGLYFDNPTREVAQSTYFQFPSNLKLTVKNKVKGNKFLTKMAVAIYRRINK</sequence>
<dbReference type="PANTHER" id="PTHR43685">
    <property type="entry name" value="GLYCOSYLTRANSFERASE"/>
    <property type="match status" value="1"/>
</dbReference>
<dbReference type="EMBL" id="QWGE01000006">
    <property type="protein sequence ID" value="RIJ34024.1"/>
    <property type="molecule type" value="Genomic_DNA"/>
</dbReference>